<accession>A0A9P8PM42</accession>
<dbReference type="InterPro" id="IPR028012">
    <property type="entry name" value="Rua1_C"/>
</dbReference>
<protein>
    <recommendedName>
        <fullName evidence="1">Transcription regulator Rua1 C-terminal domain-containing protein</fullName>
    </recommendedName>
</protein>
<name>A0A9P8PM42_WICPI</name>
<dbReference type="Pfam" id="PF14616">
    <property type="entry name" value="Rua1_C"/>
    <property type="match status" value="1"/>
</dbReference>
<evidence type="ECO:0000313" key="2">
    <source>
        <dbReference type="EMBL" id="KAH3674576.1"/>
    </source>
</evidence>
<dbReference type="EMBL" id="JAEUBG010005498">
    <property type="protein sequence ID" value="KAH3674576.1"/>
    <property type="molecule type" value="Genomic_DNA"/>
</dbReference>
<proteinExistence type="predicted"/>
<evidence type="ECO:0000259" key="1">
    <source>
        <dbReference type="Pfam" id="PF14616"/>
    </source>
</evidence>
<evidence type="ECO:0000313" key="3">
    <source>
        <dbReference type="Proteomes" id="UP000774326"/>
    </source>
</evidence>
<comment type="caution">
    <text evidence="2">The sequence shown here is derived from an EMBL/GenBank/DDBJ whole genome shotgun (WGS) entry which is preliminary data.</text>
</comment>
<sequence length="345" mass="39761">MINYNPLSLAIDKFPSASDYPFHMKQDLSKNISTINKDFTSKPISSEYRNRNKGYETDSNGFLKYFLFSKINETQTCDSPQSVCDPLPQRRLFSSDRQAQTLGMTNLEQSVKIVAQNFDKFISKCYQLGVSPRIIESCRKVEQVSMNCHEFDCEKDYTMSDGDCSSLLDTDQTMKDGDSSVLYHGADVSYTVTTFKGETEKFVICPYCEPQFNSDSVLSSFYCVDEFQVYKEYHLRNFWLEHLLFKHGVLEDQSKVAQPIFRTNPSTNRISCVCPFVDESKLGSASCLEVFNYDSNLKEYIEHYVREHTCERISFAEGTENEDGDFEMLEVESVEIDEDIEMQVD</sequence>
<organism evidence="2 3">
    <name type="scientific">Wickerhamomyces pijperi</name>
    <name type="common">Yeast</name>
    <name type="synonym">Pichia pijperi</name>
    <dbReference type="NCBI Taxonomy" id="599730"/>
    <lineage>
        <taxon>Eukaryota</taxon>
        <taxon>Fungi</taxon>
        <taxon>Dikarya</taxon>
        <taxon>Ascomycota</taxon>
        <taxon>Saccharomycotina</taxon>
        <taxon>Saccharomycetes</taxon>
        <taxon>Phaffomycetales</taxon>
        <taxon>Wickerhamomycetaceae</taxon>
        <taxon>Wickerhamomyces</taxon>
    </lineage>
</organism>
<feature type="domain" description="Transcription regulator Rua1 C-terminal" evidence="1">
    <location>
        <begin position="190"/>
        <end position="265"/>
    </location>
</feature>
<dbReference type="AlphaFoldDB" id="A0A9P8PM42"/>
<gene>
    <name evidence="2" type="ORF">WICPIJ_009534</name>
</gene>
<keyword evidence="3" id="KW-1185">Reference proteome</keyword>
<reference evidence="2" key="2">
    <citation type="submission" date="2021-01" db="EMBL/GenBank/DDBJ databases">
        <authorList>
            <person name="Schikora-Tamarit M.A."/>
        </authorList>
    </citation>
    <scope>NUCLEOTIDE SEQUENCE</scope>
    <source>
        <strain evidence="2">CBS2887</strain>
    </source>
</reference>
<dbReference type="Proteomes" id="UP000774326">
    <property type="component" value="Unassembled WGS sequence"/>
</dbReference>
<reference evidence="2" key="1">
    <citation type="journal article" date="2021" name="Open Biol.">
        <title>Shared evolutionary footprints suggest mitochondrial oxidative damage underlies multiple complex I losses in fungi.</title>
        <authorList>
            <person name="Schikora-Tamarit M.A."/>
            <person name="Marcet-Houben M."/>
            <person name="Nosek J."/>
            <person name="Gabaldon T."/>
        </authorList>
    </citation>
    <scope>NUCLEOTIDE SEQUENCE</scope>
    <source>
        <strain evidence="2">CBS2887</strain>
    </source>
</reference>